<evidence type="ECO:0000256" key="7">
    <source>
        <dbReference type="ARBA" id="ARBA00048819"/>
    </source>
</evidence>
<keyword evidence="6 8" id="KW-0067">ATP-binding</keyword>
<comment type="catalytic activity">
    <reaction evidence="7 8 9">
        <text>L-cysteine + L-glutamate + ATP = gamma-L-glutamyl-L-cysteine + ADP + phosphate + H(+)</text>
        <dbReference type="Rhea" id="RHEA:13285"/>
        <dbReference type="ChEBI" id="CHEBI:15378"/>
        <dbReference type="ChEBI" id="CHEBI:29985"/>
        <dbReference type="ChEBI" id="CHEBI:30616"/>
        <dbReference type="ChEBI" id="CHEBI:35235"/>
        <dbReference type="ChEBI" id="CHEBI:43474"/>
        <dbReference type="ChEBI" id="CHEBI:58173"/>
        <dbReference type="ChEBI" id="CHEBI:456216"/>
        <dbReference type="EC" id="6.3.2.2"/>
    </reaction>
</comment>
<comment type="pathway">
    <text evidence="1 8 9">Sulfur metabolism; glutathione biosynthesis; glutathione from L-cysteine and L-glutamate: step 1/2.</text>
</comment>
<evidence type="ECO:0000256" key="6">
    <source>
        <dbReference type="ARBA" id="ARBA00022840"/>
    </source>
</evidence>
<evidence type="ECO:0000256" key="5">
    <source>
        <dbReference type="ARBA" id="ARBA00022741"/>
    </source>
</evidence>
<evidence type="ECO:0000259" key="10">
    <source>
        <dbReference type="Pfam" id="PF04262"/>
    </source>
</evidence>
<accession>A0AAT9G4Y7</accession>
<dbReference type="GO" id="GO:0004357">
    <property type="term" value="F:glutamate-cysteine ligase activity"/>
    <property type="evidence" value="ECO:0007669"/>
    <property type="project" value="UniProtKB-UniRule"/>
</dbReference>
<dbReference type="GO" id="GO:0006750">
    <property type="term" value="P:glutathione biosynthetic process"/>
    <property type="evidence" value="ECO:0007669"/>
    <property type="project" value="UniProtKB-UniRule"/>
</dbReference>
<sequence length="519" mass="60383">MFSDISKTIAWLNANFDTVKCINRGIERETLRITTNGTISVSDHPKSLGSSLTHPWITTDFAESLLEFITPTHNNIDYILSFLKDLYYYTINNLTHELLWPLSIPCDVANVQNIKIAQYGTSNLGRFKTLYRKGLKNRYGTIMQTIAGIHYNFSLPIEFWQAFIGVKDYNTGKHNISNCYLNLIRNYYRFGWIITYLFGASPAICKTLMETSKSKLPFEIGNDETYYLPYATSLRMSDIGYTNQLHKKIKISYNDIYTYIHNVRLALKTKSKDFLKLETNNNRNYLQLNANILQIENELYAPIRPKRTIKPYQSLINALMSKGIEYIEIRNLDINPFTPIGINKTQIDFLDLFLIWCLLMYAPKMNEKHINCCISNWDQVVTNGRKPGQKIQTYLTNSYLPLKMVGQIIFEDLFKIASVLDKYNNTKYYNVCSELIKYIDNPDYTYSARILSPIIQCGLNQYGLKLADEYYKNMCKESYDILSLTKLIKVKQESILQQINIENNDSISFHDYLIMKTTI</sequence>
<dbReference type="EC" id="6.3.2.2" evidence="8"/>
<evidence type="ECO:0000256" key="2">
    <source>
        <dbReference type="ARBA" id="ARBA00008772"/>
    </source>
</evidence>
<name>A0AAT9G4Y7_9ENTR</name>
<proteinExistence type="inferred from homology"/>
<keyword evidence="4 8" id="KW-0317">Glutathione biosynthesis</keyword>
<dbReference type="Gene3D" id="3.30.590.20">
    <property type="match status" value="1"/>
</dbReference>
<dbReference type="GO" id="GO:0005524">
    <property type="term" value="F:ATP binding"/>
    <property type="evidence" value="ECO:0007669"/>
    <property type="project" value="UniProtKB-KW"/>
</dbReference>
<evidence type="ECO:0000313" key="11">
    <source>
        <dbReference type="EMBL" id="BET44773.1"/>
    </source>
</evidence>
<dbReference type="InterPro" id="IPR007370">
    <property type="entry name" value="Glu_cys_ligase"/>
</dbReference>
<dbReference type="HAMAP" id="MF_00578">
    <property type="entry name" value="Glu_cys_ligase"/>
    <property type="match status" value="1"/>
</dbReference>
<evidence type="ECO:0000256" key="1">
    <source>
        <dbReference type="ARBA" id="ARBA00005006"/>
    </source>
</evidence>
<evidence type="ECO:0000256" key="8">
    <source>
        <dbReference type="HAMAP-Rule" id="MF_00578"/>
    </source>
</evidence>
<dbReference type="InterPro" id="IPR006334">
    <property type="entry name" value="Glut_cys_ligase"/>
</dbReference>
<protein>
    <recommendedName>
        <fullName evidence="8">Glutamate--cysteine ligase</fullName>
        <ecNumber evidence="8">6.3.2.2</ecNumber>
    </recommendedName>
    <alternativeName>
        <fullName evidence="8">Gamma-ECS</fullName>
        <shortName evidence="8">GCS</shortName>
    </alternativeName>
    <alternativeName>
        <fullName evidence="8">Gamma-glutamylcysteine synthetase</fullName>
    </alternativeName>
</protein>
<evidence type="ECO:0000256" key="9">
    <source>
        <dbReference type="RuleBase" id="RU004391"/>
    </source>
</evidence>
<reference evidence="11" key="1">
    <citation type="journal article" date="2023" name="Front. Microbiol.">
        <title>Genome analysis of Candidatus Aschnera chinzeii, the bacterial endosymbiont of the blood-sucking bat fly Penicillidia jenynsii (Insecta: Diptera: Nycteribiidae).</title>
        <authorList>
            <person name="Koga R."/>
            <person name="Moriyama M."/>
            <person name="Nozaki T."/>
            <person name="Fukatsu T."/>
        </authorList>
    </citation>
    <scope>NUCLEOTIDE SEQUENCE</scope>
    <source>
        <strain evidence="11">Kw-01</strain>
    </source>
</reference>
<keyword evidence="3 8" id="KW-0436">Ligase</keyword>
<dbReference type="NCBIfam" id="TIGR01434">
    <property type="entry name" value="glu_cys_ligase"/>
    <property type="match status" value="1"/>
</dbReference>
<dbReference type="GO" id="GO:0005829">
    <property type="term" value="C:cytosol"/>
    <property type="evidence" value="ECO:0007669"/>
    <property type="project" value="TreeGrafter"/>
</dbReference>
<feature type="domain" description="Glutamate--cysteine ligase" evidence="10">
    <location>
        <begin position="16"/>
        <end position="380"/>
    </location>
</feature>
<dbReference type="AlphaFoldDB" id="A0AAT9G4Y7"/>
<dbReference type="InterPro" id="IPR014746">
    <property type="entry name" value="Gln_synth/guanido_kin_cat_dom"/>
</dbReference>
<dbReference type="EMBL" id="AP028961">
    <property type="protein sequence ID" value="BET44773.1"/>
    <property type="molecule type" value="Genomic_DNA"/>
</dbReference>
<dbReference type="GO" id="GO:0046872">
    <property type="term" value="F:metal ion binding"/>
    <property type="evidence" value="ECO:0007669"/>
    <property type="project" value="TreeGrafter"/>
</dbReference>
<keyword evidence="5 8" id="KW-0547">Nucleotide-binding</keyword>
<dbReference type="Pfam" id="PF04262">
    <property type="entry name" value="Glu_cys_ligase"/>
    <property type="match status" value="1"/>
</dbReference>
<organism evidence="11">
    <name type="scientific">Candidatus Aschnera chinzeii</name>
    <dbReference type="NCBI Taxonomy" id="1485666"/>
    <lineage>
        <taxon>Bacteria</taxon>
        <taxon>Pseudomonadati</taxon>
        <taxon>Pseudomonadota</taxon>
        <taxon>Gammaproteobacteria</taxon>
        <taxon>Enterobacterales</taxon>
        <taxon>Enterobacteriaceae</taxon>
        <taxon>Candidatus Aschnera</taxon>
    </lineage>
</organism>
<evidence type="ECO:0000256" key="4">
    <source>
        <dbReference type="ARBA" id="ARBA00022684"/>
    </source>
</evidence>
<dbReference type="PANTHER" id="PTHR38761:SF1">
    <property type="entry name" value="GLUTAMATE--CYSTEINE LIGASE"/>
    <property type="match status" value="1"/>
</dbReference>
<comment type="similarity">
    <text evidence="2 8">Belongs to the glutamate--cysteine ligase type 1 family. Type 1 subfamily.</text>
</comment>
<dbReference type="PANTHER" id="PTHR38761">
    <property type="entry name" value="GLUTAMATE--CYSTEINE LIGASE"/>
    <property type="match status" value="1"/>
</dbReference>
<gene>
    <name evidence="8 11" type="primary">gshA</name>
    <name evidence="11" type="ORF">ACHINZ_4450</name>
</gene>
<evidence type="ECO:0000256" key="3">
    <source>
        <dbReference type="ARBA" id="ARBA00022598"/>
    </source>
</evidence>
<reference evidence="11" key="2">
    <citation type="submission" date="2023-10" db="EMBL/GenBank/DDBJ databases">
        <authorList>
            <person name="Koga R."/>
            <person name="Fukatsu T."/>
        </authorList>
    </citation>
    <scope>NUCLEOTIDE SEQUENCE</scope>
    <source>
        <strain evidence="11">Kw-01</strain>
    </source>
</reference>
<dbReference type="SUPFAM" id="SSF55931">
    <property type="entry name" value="Glutamine synthetase/guanido kinase"/>
    <property type="match status" value="1"/>
</dbReference>